<feature type="region of interest" description="Disordered" evidence="1">
    <location>
        <begin position="125"/>
        <end position="149"/>
    </location>
</feature>
<gene>
    <name evidence="2" type="ORF">F2P81_021581</name>
</gene>
<sequence length="149" mass="16754">MTREMVQKQNMNVSSRKSSDQILNFRCETRRRGGGVDVTRLIRSITSARLCSPAPPPGPGLVEAVARKNSSCSAHAHGVWEGRRNSGGDRRADVRENKLARGSFIFLFPGTCSIRPVGRHQTKAVRSHIRNSDRDFPRTKQQQQERRMG</sequence>
<proteinExistence type="predicted"/>
<evidence type="ECO:0000256" key="1">
    <source>
        <dbReference type="SAM" id="MobiDB-lite"/>
    </source>
</evidence>
<dbReference type="EMBL" id="VEVO01000019">
    <property type="protein sequence ID" value="KAF0026844.1"/>
    <property type="molecule type" value="Genomic_DNA"/>
</dbReference>
<dbReference type="Proteomes" id="UP000438429">
    <property type="component" value="Unassembled WGS sequence"/>
</dbReference>
<reference evidence="2 3" key="1">
    <citation type="submission" date="2019-06" db="EMBL/GenBank/DDBJ databases">
        <title>Draft genomes of female and male turbot (Scophthalmus maximus).</title>
        <authorList>
            <person name="Xu H."/>
            <person name="Xu X.-W."/>
            <person name="Shao C."/>
            <person name="Chen S."/>
        </authorList>
    </citation>
    <scope>NUCLEOTIDE SEQUENCE [LARGE SCALE GENOMIC DNA]</scope>
    <source>
        <strain evidence="2">Ysfricsl-2016a</strain>
        <tissue evidence="2">Blood</tissue>
    </source>
</reference>
<organism evidence="2 3">
    <name type="scientific">Scophthalmus maximus</name>
    <name type="common">Turbot</name>
    <name type="synonym">Psetta maxima</name>
    <dbReference type="NCBI Taxonomy" id="52904"/>
    <lineage>
        <taxon>Eukaryota</taxon>
        <taxon>Metazoa</taxon>
        <taxon>Chordata</taxon>
        <taxon>Craniata</taxon>
        <taxon>Vertebrata</taxon>
        <taxon>Euteleostomi</taxon>
        <taxon>Actinopterygii</taxon>
        <taxon>Neopterygii</taxon>
        <taxon>Teleostei</taxon>
        <taxon>Neoteleostei</taxon>
        <taxon>Acanthomorphata</taxon>
        <taxon>Carangaria</taxon>
        <taxon>Pleuronectiformes</taxon>
        <taxon>Pleuronectoidei</taxon>
        <taxon>Scophthalmidae</taxon>
        <taxon>Scophthalmus</taxon>
    </lineage>
</organism>
<dbReference type="AlphaFoldDB" id="A0A6A4S899"/>
<accession>A0A6A4S899</accession>
<protein>
    <submittedName>
        <fullName evidence="2">Uncharacterized protein</fullName>
    </submittedName>
</protein>
<evidence type="ECO:0000313" key="2">
    <source>
        <dbReference type="EMBL" id="KAF0026844.1"/>
    </source>
</evidence>
<name>A0A6A4S899_SCOMX</name>
<feature type="compositionally biased region" description="Basic and acidic residues" evidence="1">
    <location>
        <begin position="130"/>
        <end position="149"/>
    </location>
</feature>
<evidence type="ECO:0000313" key="3">
    <source>
        <dbReference type="Proteomes" id="UP000438429"/>
    </source>
</evidence>
<comment type="caution">
    <text evidence="2">The sequence shown here is derived from an EMBL/GenBank/DDBJ whole genome shotgun (WGS) entry which is preliminary data.</text>
</comment>